<accession>A0A644YTX6</accession>
<gene>
    <name evidence="2" type="ORF">SDC9_76465</name>
</gene>
<evidence type="ECO:0000259" key="1">
    <source>
        <dbReference type="SMART" id="SM01117"/>
    </source>
</evidence>
<evidence type="ECO:0000313" key="2">
    <source>
        <dbReference type="EMBL" id="MPM29923.1"/>
    </source>
</evidence>
<dbReference type="PROSITE" id="PS51257">
    <property type="entry name" value="PROKAR_LIPOPROTEIN"/>
    <property type="match status" value="1"/>
</dbReference>
<dbReference type="SUPFAM" id="SSF55856">
    <property type="entry name" value="Cytochrome b5-like heme/steroid binding domain"/>
    <property type="match status" value="1"/>
</dbReference>
<feature type="domain" description="Cytochrome b5 heme-binding" evidence="1">
    <location>
        <begin position="54"/>
        <end position="130"/>
    </location>
</feature>
<sequence length="131" mass="14592">MKARNYFIILIVLSTVIFAVGCSKKVKSAVECDMTEGKNMTTANCDMTNAPKVFTLDELSKFDGQNGRASYIAINSVVYDVTNYNKWREEQLFSNCKEKVAAGKDLSQYVINTNEAKQFLDSVPKVGGLKK</sequence>
<dbReference type="EMBL" id="VSSQ01005643">
    <property type="protein sequence ID" value="MPM29923.1"/>
    <property type="molecule type" value="Genomic_DNA"/>
</dbReference>
<dbReference type="Pfam" id="PF00173">
    <property type="entry name" value="Cyt-b5"/>
    <property type="match status" value="1"/>
</dbReference>
<comment type="caution">
    <text evidence="2">The sequence shown here is derived from an EMBL/GenBank/DDBJ whole genome shotgun (WGS) entry which is preliminary data.</text>
</comment>
<reference evidence="2" key="1">
    <citation type="submission" date="2019-08" db="EMBL/GenBank/DDBJ databases">
        <authorList>
            <person name="Kucharzyk K."/>
            <person name="Murdoch R.W."/>
            <person name="Higgins S."/>
            <person name="Loffler F."/>
        </authorList>
    </citation>
    <scope>NUCLEOTIDE SEQUENCE</scope>
</reference>
<dbReference type="InterPro" id="IPR001199">
    <property type="entry name" value="Cyt_B5-like_heme/steroid-bd"/>
</dbReference>
<protein>
    <recommendedName>
        <fullName evidence="1">Cytochrome b5 heme-binding domain-containing protein</fullName>
    </recommendedName>
</protein>
<dbReference type="SMART" id="SM01117">
    <property type="entry name" value="Cyt-b5"/>
    <property type="match status" value="1"/>
</dbReference>
<name>A0A644YTX6_9ZZZZ</name>
<dbReference type="AlphaFoldDB" id="A0A644YTX6"/>
<proteinExistence type="predicted"/>
<dbReference type="Gene3D" id="3.10.120.10">
    <property type="entry name" value="Cytochrome b5-like heme/steroid binding domain"/>
    <property type="match status" value="1"/>
</dbReference>
<organism evidence="2">
    <name type="scientific">bioreactor metagenome</name>
    <dbReference type="NCBI Taxonomy" id="1076179"/>
    <lineage>
        <taxon>unclassified sequences</taxon>
        <taxon>metagenomes</taxon>
        <taxon>ecological metagenomes</taxon>
    </lineage>
</organism>
<dbReference type="InterPro" id="IPR036400">
    <property type="entry name" value="Cyt_B5-like_heme/steroid_sf"/>
</dbReference>